<evidence type="ECO:0000313" key="2">
    <source>
        <dbReference type="EMBL" id="MBM6616317.1"/>
    </source>
</evidence>
<dbReference type="Gene3D" id="3.30.160.170">
    <property type="entry name" value="FlaG-like"/>
    <property type="match status" value="1"/>
</dbReference>
<feature type="region of interest" description="Disordered" evidence="1">
    <location>
        <begin position="17"/>
        <end position="45"/>
    </location>
</feature>
<dbReference type="SUPFAM" id="SSF160214">
    <property type="entry name" value="FlaG-like"/>
    <property type="match status" value="1"/>
</dbReference>
<dbReference type="InterPro" id="IPR035924">
    <property type="entry name" value="FlaG-like_sf"/>
</dbReference>
<dbReference type="RefSeq" id="WP_204201709.1">
    <property type="nucleotide sequence ID" value="NZ_JAFELM010000009.1"/>
</dbReference>
<dbReference type="InterPro" id="IPR005186">
    <property type="entry name" value="FlaG"/>
</dbReference>
<dbReference type="NCBIfam" id="NF005834">
    <property type="entry name" value="PRK07738.1"/>
    <property type="match status" value="1"/>
</dbReference>
<dbReference type="EMBL" id="JAFELM010000009">
    <property type="protein sequence ID" value="MBM6616317.1"/>
    <property type="molecule type" value="Genomic_DNA"/>
</dbReference>
<dbReference type="PANTHER" id="PTHR37166">
    <property type="entry name" value="PROTEIN FLAG"/>
    <property type="match status" value="1"/>
</dbReference>
<protein>
    <submittedName>
        <fullName evidence="2">Flagellar protein FlaG</fullName>
    </submittedName>
</protein>
<proteinExistence type="predicted"/>
<name>A0ABS2DCZ0_9BACI</name>
<keyword evidence="2" id="KW-0966">Cell projection</keyword>
<sequence length="119" mass="13681">MSIDRISSNTSKLIQAELTNRTISTKPESKNDNGNSRLQEEVPKLPKDKVEEIVKGMNDFLQPSNTSLKFEMHEELKEYYVKIIDSSTQEVVKEIPSKKILDFYAEMTKFVGLLVDKKI</sequence>
<evidence type="ECO:0000256" key="1">
    <source>
        <dbReference type="SAM" id="MobiDB-lite"/>
    </source>
</evidence>
<gene>
    <name evidence="2" type="primary">flaG</name>
    <name evidence="2" type="ORF">JR050_01290</name>
</gene>
<keyword evidence="2" id="KW-0282">Flagellum</keyword>
<dbReference type="Pfam" id="PF03646">
    <property type="entry name" value="FlaG"/>
    <property type="match status" value="1"/>
</dbReference>
<reference evidence="2 3" key="1">
    <citation type="submission" date="2021-02" db="EMBL/GenBank/DDBJ databases">
        <title>Bacillus sp. RD4P76, an endophyte from a halophyte.</title>
        <authorList>
            <person name="Sun J.-Q."/>
        </authorList>
    </citation>
    <scope>NUCLEOTIDE SEQUENCE [LARGE SCALE GENOMIC DNA]</scope>
    <source>
        <strain evidence="2 3">RD4P76</strain>
    </source>
</reference>
<dbReference type="Proteomes" id="UP001518925">
    <property type="component" value="Unassembled WGS sequence"/>
</dbReference>
<dbReference type="PANTHER" id="PTHR37166:SF1">
    <property type="entry name" value="PROTEIN FLAG"/>
    <property type="match status" value="1"/>
</dbReference>
<keyword evidence="2" id="KW-0969">Cilium</keyword>
<comment type="caution">
    <text evidence="2">The sequence shown here is derived from an EMBL/GenBank/DDBJ whole genome shotgun (WGS) entry which is preliminary data.</text>
</comment>
<feature type="compositionally biased region" description="Polar residues" evidence="1">
    <location>
        <begin position="17"/>
        <end position="37"/>
    </location>
</feature>
<organism evidence="2 3">
    <name type="scientific">Bacillus suaedaesalsae</name>
    <dbReference type="NCBI Taxonomy" id="2810349"/>
    <lineage>
        <taxon>Bacteria</taxon>
        <taxon>Bacillati</taxon>
        <taxon>Bacillota</taxon>
        <taxon>Bacilli</taxon>
        <taxon>Bacillales</taxon>
        <taxon>Bacillaceae</taxon>
        <taxon>Bacillus</taxon>
    </lineage>
</organism>
<accession>A0ABS2DCZ0</accession>
<evidence type="ECO:0000313" key="3">
    <source>
        <dbReference type="Proteomes" id="UP001518925"/>
    </source>
</evidence>
<keyword evidence="3" id="KW-1185">Reference proteome</keyword>